<dbReference type="GO" id="GO:0006465">
    <property type="term" value="P:signal peptide processing"/>
    <property type="evidence" value="ECO:0007669"/>
    <property type="project" value="InterPro"/>
</dbReference>
<protein>
    <recommendedName>
        <fullName evidence="3">Signal peptidase complex subunit 2</fullName>
    </recommendedName>
</protein>
<dbReference type="Proteomes" id="UP000002748">
    <property type="component" value="Unassembled WGS sequence"/>
</dbReference>
<evidence type="ECO:0000313" key="12">
    <source>
        <dbReference type="Proteomes" id="UP000002748"/>
    </source>
</evidence>
<keyword evidence="6 10" id="KW-1133">Transmembrane helix</keyword>
<evidence type="ECO:0000256" key="1">
    <source>
        <dbReference type="ARBA" id="ARBA00004477"/>
    </source>
</evidence>
<dbReference type="InterPro" id="IPR009582">
    <property type="entry name" value="Spc2/SPCS2"/>
</dbReference>
<evidence type="ECO:0000256" key="6">
    <source>
        <dbReference type="ARBA" id="ARBA00022989"/>
    </source>
</evidence>
<dbReference type="Pfam" id="PF06703">
    <property type="entry name" value="SPC25"/>
    <property type="match status" value="1"/>
</dbReference>
<dbReference type="EMBL" id="ALBS01000195">
    <property type="protein sequence ID" value="EJT48676.1"/>
    <property type="molecule type" value="Genomic_DNA"/>
</dbReference>
<evidence type="ECO:0000313" key="11">
    <source>
        <dbReference type="EMBL" id="EJT48676.1"/>
    </source>
</evidence>
<accession>J5T1K7</accession>
<dbReference type="AlphaFoldDB" id="J5T1K7"/>
<evidence type="ECO:0000256" key="8">
    <source>
        <dbReference type="ARBA" id="ARBA00045608"/>
    </source>
</evidence>
<dbReference type="GeneID" id="25985827"/>
<comment type="similarity">
    <text evidence="2">Belongs to the SPCS2 family.</text>
</comment>
<feature type="compositionally biased region" description="Polar residues" evidence="9">
    <location>
        <begin position="200"/>
        <end position="221"/>
    </location>
</feature>
<comment type="caution">
    <text evidence="11">The sequence shown here is derived from an EMBL/GenBank/DDBJ whole genome shotgun (WGS) entry which is preliminary data.</text>
</comment>
<sequence>MSQRKGTAARSAAASSKESVQVVDASISASPSLSLATDPLPTVRVNKSHLAEIKTSLDDIVKKSQKTPRTFCSDKLTKQYLADQAFTPSHLHATVHLVCGYASCLISLGAFLYTYLKGMSFEESKPYLWIGVIAYGAFQSALWAWKRWVERGEVFRGRRRRVVKRIETDLIQIHTSTSLLPPPEPVLSVSPNSRPSSPVDTTSPLSSPATLKSTATQQLNGDSGIKPHPNGPTYLVHLTLSTTSNNGKSLIHKALVVSGKPVGEVVDDNGGVEEGEVTRWIAGLLGEAGLVDVEDEGLKEE</sequence>
<dbReference type="KEGG" id="tasa:A1Q1_02313"/>
<keyword evidence="4 10" id="KW-0812">Transmembrane</keyword>
<feature type="compositionally biased region" description="Low complexity" evidence="9">
    <location>
        <begin position="186"/>
        <end position="199"/>
    </location>
</feature>
<evidence type="ECO:0000256" key="4">
    <source>
        <dbReference type="ARBA" id="ARBA00022692"/>
    </source>
</evidence>
<dbReference type="PANTHER" id="PTHR13085:SF0">
    <property type="entry name" value="SIGNAL PEPTIDASE COMPLEX SUBUNIT 2"/>
    <property type="match status" value="1"/>
</dbReference>
<feature type="region of interest" description="Disordered" evidence="9">
    <location>
        <begin position="1"/>
        <end position="21"/>
    </location>
</feature>
<dbReference type="GO" id="GO:0045047">
    <property type="term" value="P:protein targeting to ER"/>
    <property type="evidence" value="ECO:0007669"/>
    <property type="project" value="TreeGrafter"/>
</dbReference>
<evidence type="ECO:0000256" key="3">
    <source>
        <dbReference type="ARBA" id="ARBA00017057"/>
    </source>
</evidence>
<comment type="function">
    <text evidence="8">Component of the signal peptidase complex (SPC) which catalyzes the cleavage of N-terminal signal sequences from nascent proteins as they are translocated into the lumen of the endoplasmic reticulum. Enhances the enzymatic activity of SPC and facilitates the interactions between different components of the translocation site.</text>
</comment>
<dbReference type="PANTHER" id="PTHR13085">
    <property type="entry name" value="MICROSOMAL SIGNAL PEPTIDASE 25 KDA SUBUNIT"/>
    <property type="match status" value="1"/>
</dbReference>
<keyword evidence="5" id="KW-0256">Endoplasmic reticulum</keyword>
<feature type="region of interest" description="Disordered" evidence="9">
    <location>
        <begin position="182"/>
        <end position="227"/>
    </location>
</feature>
<reference evidence="11 12" key="1">
    <citation type="journal article" date="2012" name="Eukaryot. Cell">
        <title>Draft genome sequence of CBS 2479, the standard type strain of Trichosporon asahii.</title>
        <authorList>
            <person name="Yang R.Y."/>
            <person name="Li H.T."/>
            <person name="Zhu H."/>
            <person name="Zhou G.P."/>
            <person name="Wang M."/>
            <person name="Wang L."/>
        </authorList>
    </citation>
    <scope>NUCLEOTIDE SEQUENCE [LARGE SCALE GENOMIC DNA]</scope>
    <source>
        <strain evidence="12">ATCC 90039 / CBS 2479 / JCM 2466 / KCTC 7840 / NCYC 2677 / UAMH 7654</strain>
    </source>
</reference>
<gene>
    <name evidence="11" type="ORF">A1Q1_02313</name>
</gene>
<evidence type="ECO:0000256" key="5">
    <source>
        <dbReference type="ARBA" id="ARBA00022824"/>
    </source>
</evidence>
<dbReference type="HOGENOM" id="CLU_080518_0_0_1"/>
<feature type="transmembrane region" description="Helical" evidence="10">
    <location>
        <begin position="127"/>
        <end position="145"/>
    </location>
</feature>
<dbReference type="VEuPathDB" id="FungiDB:A1Q1_02313"/>
<keyword evidence="7 10" id="KW-0472">Membrane</keyword>
<evidence type="ECO:0000256" key="10">
    <source>
        <dbReference type="SAM" id="Phobius"/>
    </source>
</evidence>
<organism evidence="11 12">
    <name type="scientific">Trichosporon asahii var. asahii (strain ATCC 90039 / CBS 2479 / JCM 2466 / KCTC 7840 / NBRC 103889/ NCYC 2677 / UAMH 7654)</name>
    <name type="common">Yeast</name>
    <dbReference type="NCBI Taxonomy" id="1186058"/>
    <lineage>
        <taxon>Eukaryota</taxon>
        <taxon>Fungi</taxon>
        <taxon>Dikarya</taxon>
        <taxon>Basidiomycota</taxon>
        <taxon>Agaricomycotina</taxon>
        <taxon>Tremellomycetes</taxon>
        <taxon>Trichosporonales</taxon>
        <taxon>Trichosporonaceae</taxon>
        <taxon>Trichosporon</taxon>
    </lineage>
</organism>
<dbReference type="OrthoDB" id="29558at2759"/>
<dbReference type="RefSeq" id="XP_014180733.1">
    <property type="nucleotide sequence ID" value="XM_014325258.1"/>
</dbReference>
<dbReference type="GO" id="GO:0005787">
    <property type="term" value="C:signal peptidase complex"/>
    <property type="evidence" value="ECO:0007669"/>
    <property type="project" value="InterPro"/>
</dbReference>
<name>J5T1K7_TRIAS</name>
<feature type="transmembrane region" description="Helical" evidence="10">
    <location>
        <begin position="95"/>
        <end position="115"/>
    </location>
</feature>
<comment type="subcellular location">
    <subcellularLocation>
        <location evidence="1">Endoplasmic reticulum membrane</location>
        <topology evidence="1">Multi-pass membrane protein</topology>
    </subcellularLocation>
</comment>
<evidence type="ECO:0000256" key="2">
    <source>
        <dbReference type="ARBA" id="ARBA00007324"/>
    </source>
</evidence>
<evidence type="ECO:0000256" key="7">
    <source>
        <dbReference type="ARBA" id="ARBA00023136"/>
    </source>
</evidence>
<proteinExistence type="inferred from homology"/>
<evidence type="ECO:0000256" key="9">
    <source>
        <dbReference type="SAM" id="MobiDB-lite"/>
    </source>
</evidence>